<accession>A0ABN8XNJ1</accession>
<evidence type="ECO:0000313" key="5">
    <source>
        <dbReference type="Proteomes" id="UP001176941"/>
    </source>
</evidence>
<feature type="chain" id="PRO_5045028845" evidence="2">
    <location>
        <begin position="20"/>
        <end position="95"/>
    </location>
</feature>
<evidence type="ECO:0000256" key="2">
    <source>
        <dbReference type="SAM" id="SignalP"/>
    </source>
</evidence>
<feature type="region of interest" description="Disordered" evidence="1">
    <location>
        <begin position="67"/>
        <end position="95"/>
    </location>
</feature>
<reference evidence="3 5" key="1">
    <citation type="submission" date="2023-04" db="EMBL/GenBank/DDBJ databases">
        <authorList>
            <consortium name="ELIXIR-Norway"/>
        </authorList>
    </citation>
    <scope>NUCLEOTIDE SEQUENCE [LARGE SCALE GENOMIC DNA]</scope>
</reference>
<dbReference type="EMBL" id="CATKSN020000633">
    <property type="protein sequence ID" value="CAI9150052.1"/>
    <property type="molecule type" value="Genomic_DNA"/>
</dbReference>
<dbReference type="EMBL" id="CATKSN020000572">
    <property type="protein sequence ID" value="CAI9149748.1"/>
    <property type="molecule type" value="Genomic_DNA"/>
</dbReference>
<name>A0ABN8XNJ1_RANTA</name>
<gene>
    <name evidence="3" type="ORF">MRATA1EN1_LOCUS31366</name>
    <name evidence="4" type="ORF">MRATA1EN1_LOCUS31670</name>
</gene>
<feature type="signal peptide" evidence="2">
    <location>
        <begin position="1"/>
        <end position="19"/>
    </location>
</feature>
<evidence type="ECO:0000313" key="4">
    <source>
        <dbReference type="EMBL" id="CAI9150052.1"/>
    </source>
</evidence>
<keyword evidence="2" id="KW-0732">Signal</keyword>
<protein>
    <submittedName>
        <fullName evidence="3">Uncharacterized protein</fullName>
    </submittedName>
</protein>
<keyword evidence="5" id="KW-1185">Reference proteome</keyword>
<proteinExistence type="predicted"/>
<evidence type="ECO:0000313" key="3">
    <source>
        <dbReference type="EMBL" id="CAI9149748.1"/>
    </source>
</evidence>
<evidence type="ECO:0000256" key="1">
    <source>
        <dbReference type="SAM" id="MobiDB-lite"/>
    </source>
</evidence>
<organism evidence="3 5">
    <name type="scientific">Rangifer tarandus platyrhynchus</name>
    <name type="common">Svalbard reindeer</name>
    <dbReference type="NCBI Taxonomy" id="3082113"/>
    <lineage>
        <taxon>Eukaryota</taxon>
        <taxon>Metazoa</taxon>
        <taxon>Chordata</taxon>
        <taxon>Craniata</taxon>
        <taxon>Vertebrata</taxon>
        <taxon>Euteleostomi</taxon>
        <taxon>Mammalia</taxon>
        <taxon>Eutheria</taxon>
        <taxon>Laurasiatheria</taxon>
        <taxon>Artiodactyla</taxon>
        <taxon>Ruminantia</taxon>
        <taxon>Pecora</taxon>
        <taxon>Cervidae</taxon>
        <taxon>Odocoileinae</taxon>
        <taxon>Rangifer</taxon>
    </lineage>
</organism>
<dbReference type="Proteomes" id="UP001176941">
    <property type="component" value="Unassembled WGS sequence"/>
</dbReference>
<sequence length="95" mass="10085">MGPAIVLLCVTGTLQPAVCMLGEDVTLYVVEGVEDSVALVDGDEVGIVQDCQLLAEDVMEKVEVVVDEEREQGSSQEVEDKTVGGAGTEETQRCK</sequence>
<comment type="caution">
    <text evidence="3">The sequence shown here is derived from an EMBL/GenBank/DDBJ whole genome shotgun (WGS) entry which is preliminary data.</text>
</comment>